<dbReference type="Gene3D" id="3.80.10.10">
    <property type="entry name" value="Ribonuclease Inhibitor"/>
    <property type="match status" value="2"/>
</dbReference>
<evidence type="ECO:0000313" key="4">
    <source>
        <dbReference type="EMBL" id="KAI3428086.1"/>
    </source>
</evidence>
<dbReference type="Proteomes" id="UP001055712">
    <property type="component" value="Unassembled WGS sequence"/>
</dbReference>
<comment type="caution">
    <text evidence="4">The sequence shown here is derived from an EMBL/GenBank/DDBJ whole genome shotgun (WGS) entry which is preliminary data.</text>
</comment>
<evidence type="ECO:0000256" key="3">
    <source>
        <dbReference type="ARBA" id="ARBA00022737"/>
    </source>
</evidence>
<dbReference type="InterPro" id="IPR032675">
    <property type="entry name" value="LRR_dom_sf"/>
</dbReference>
<keyword evidence="5" id="KW-1185">Reference proteome</keyword>
<proteinExistence type="predicted"/>
<comment type="subcellular location">
    <subcellularLocation>
        <location evidence="1">Cytoplasm</location>
        <location evidence="1">Cytoskeleton</location>
        <location evidence="1">Cilium axoneme</location>
    </subcellularLocation>
</comment>
<gene>
    <name evidence="4" type="ORF">D9Q98_006470</name>
</gene>
<evidence type="ECO:0000313" key="5">
    <source>
        <dbReference type="Proteomes" id="UP001055712"/>
    </source>
</evidence>
<organism evidence="4 5">
    <name type="scientific">Chlorella vulgaris</name>
    <name type="common">Green alga</name>
    <dbReference type="NCBI Taxonomy" id="3077"/>
    <lineage>
        <taxon>Eukaryota</taxon>
        <taxon>Viridiplantae</taxon>
        <taxon>Chlorophyta</taxon>
        <taxon>core chlorophytes</taxon>
        <taxon>Trebouxiophyceae</taxon>
        <taxon>Chlorellales</taxon>
        <taxon>Chlorellaceae</taxon>
        <taxon>Chlorella clade</taxon>
        <taxon>Chlorella</taxon>
    </lineage>
</organism>
<reference evidence="4" key="1">
    <citation type="journal article" date="2019" name="Plant J.">
        <title>Chlorella vulgaris genome assembly and annotation reveals the molecular basis for metabolic acclimation to high light conditions.</title>
        <authorList>
            <person name="Cecchin M."/>
            <person name="Marcolungo L."/>
            <person name="Rossato M."/>
            <person name="Girolomoni L."/>
            <person name="Cosentino E."/>
            <person name="Cuine S."/>
            <person name="Li-Beisson Y."/>
            <person name="Delledonne M."/>
            <person name="Ballottari M."/>
        </authorList>
    </citation>
    <scope>NUCLEOTIDE SEQUENCE</scope>
    <source>
        <strain evidence="4">211/11P</strain>
    </source>
</reference>
<dbReference type="GO" id="GO:0005930">
    <property type="term" value="C:axoneme"/>
    <property type="evidence" value="ECO:0007669"/>
    <property type="project" value="UniProtKB-SubCell"/>
</dbReference>
<sequence>MMSFNSLPLPLQERIIFLVPAADRHWLAPVCKYWEEVTRSLQTRLVLDFSHEPCSQVQHRAASRAAQRECRLSRAALLRGVLRRQEQLTEVTAVNLAHCFPHLQLVEQVSALLRGQISTLHVGMAAHRPQGHTPHTHHSLELLLQCRFVAHHSELRSLVLTNLSSCPPLGQLTALEQLALRGCGSQATPLDQLDISDLTKLRHIGFYDCVVSRHLLDMLPLLPELRELDYCRSSCVQGPSTGWLQGLNRLTRLNFSGRAMSGGEPSVDHVMEALLPLTQLQELSLQASGLRKVPAQVAALPHLHTLSLAFNDVADLIPGPYLSLQLRSLDVYCTDITKLPTSLLPQLTRLCIGPVAHHSSDVEDIQSWVRSLARLKQLQQLETTAQHGSAVMQQLREGLPGVEVKRYRE</sequence>
<protein>
    <submittedName>
        <fullName evidence="4">Uncharacterized protein</fullName>
    </submittedName>
</protein>
<evidence type="ECO:0000256" key="2">
    <source>
        <dbReference type="ARBA" id="ARBA00022614"/>
    </source>
</evidence>
<dbReference type="PANTHER" id="PTHR48051">
    <property type="match status" value="1"/>
</dbReference>
<dbReference type="SUPFAM" id="SSF81383">
    <property type="entry name" value="F-box domain"/>
    <property type="match status" value="1"/>
</dbReference>
<accession>A0A9D4TKC4</accession>
<dbReference type="AlphaFoldDB" id="A0A9D4TKC4"/>
<dbReference type="PANTHER" id="PTHR48051:SF1">
    <property type="entry name" value="RAS SUPPRESSOR PROTEIN 1"/>
    <property type="match status" value="1"/>
</dbReference>
<dbReference type="SUPFAM" id="SSF52058">
    <property type="entry name" value="L domain-like"/>
    <property type="match status" value="1"/>
</dbReference>
<dbReference type="InterPro" id="IPR036047">
    <property type="entry name" value="F-box-like_dom_sf"/>
</dbReference>
<name>A0A9D4TKC4_CHLVU</name>
<keyword evidence="3" id="KW-0677">Repeat</keyword>
<keyword evidence="2" id="KW-0433">Leucine-rich repeat</keyword>
<dbReference type="EMBL" id="SIDB01000009">
    <property type="protein sequence ID" value="KAI3428086.1"/>
    <property type="molecule type" value="Genomic_DNA"/>
</dbReference>
<reference evidence="4" key="2">
    <citation type="submission" date="2020-11" db="EMBL/GenBank/DDBJ databases">
        <authorList>
            <person name="Cecchin M."/>
            <person name="Marcolungo L."/>
            <person name="Rossato M."/>
            <person name="Girolomoni L."/>
            <person name="Cosentino E."/>
            <person name="Cuine S."/>
            <person name="Li-Beisson Y."/>
            <person name="Delledonne M."/>
            <person name="Ballottari M."/>
        </authorList>
    </citation>
    <scope>NUCLEOTIDE SEQUENCE</scope>
    <source>
        <strain evidence="4">211/11P</strain>
        <tissue evidence="4">Whole cell</tissue>
    </source>
</reference>
<evidence type="ECO:0000256" key="1">
    <source>
        <dbReference type="ARBA" id="ARBA00004430"/>
    </source>
</evidence>
<dbReference type="InterPro" id="IPR050216">
    <property type="entry name" value="LRR_domain-containing"/>
</dbReference>